<sequence>MKNIKKVNILAVIILILITFSGKSFAQQNLIAVMPVKEGDLSWHGFNEDEILQGMTQEITDKLVSKDKIKVIERTRLKKVIEEQKLGQSGLLDSTTAAKLGRILGVDSIVLTTLTYMEVEKGVSFGVGPFKTSGVKAKVTLTGRLVDTTTAEIKSSFKGQGKASDRSFKISNYEGVSFGSKAFKKSALGKSINKATDSFVSNLAKELKNNNSTLKTGKIVKVMGNKLIIKVDPNNLMVGKTAKVVKEVEVEELDNPVTMKIGEVKIINLTDEAVVAEILKEEESIVEGQLVQF</sequence>
<organism evidence="2 3">
    <name type="scientific">Halanaerobacter jeridensis</name>
    <dbReference type="NCBI Taxonomy" id="706427"/>
    <lineage>
        <taxon>Bacteria</taxon>
        <taxon>Bacillati</taxon>
        <taxon>Bacillota</taxon>
        <taxon>Clostridia</taxon>
        <taxon>Halanaerobiales</taxon>
        <taxon>Halobacteroidaceae</taxon>
        <taxon>Halanaerobacter</taxon>
    </lineage>
</organism>
<dbReference type="GO" id="GO:0030288">
    <property type="term" value="C:outer membrane-bounded periplasmic space"/>
    <property type="evidence" value="ECO:0007669"/>
    <property type="project" value="InterPro"/>
</dbReference>
<proteinExistence type="predicted"/>
<dbReference type="Pfam" id="PF03783">
    <property type="entry name" value="CsgG"/>
    <property type="match status" value="1"/>
</dbReference>
<accession>A0A939BSX2</accession>
<protein>
    <submittedName>
        <fullName evidence="2">Curli biogenesis system outer membrane secretion channel CsgG</fullName>
    </submittedName>
</protein>
<name>A0A939BSX2_9FIRM</name>
<feature type="signal peptide" evidence="1">
    <location>
        <begin position="1"/>
        <end position="26"/>
    </location>
</feature>
<dbReference type="RefSeq" id="WP_204702346.1">
    <property type="nucleotide sequence ID" value="NZ_JAFBDQ010000014.1"/>
</dbReference>
<dbReference type="AlphaFoldDB" id="A0A939BSX2"/>
<dbReference type="Gene3D" id="3.40.50.10610">
    <property type="entry name" value="ABC-type transport auxiliary lipoprotein component"/>
    <property type="match status" value="1"/>
</dbReference>
<comment type="caution">
    <text evidence="2">The sequence shown here is derived from an EMBL/GenBank/DDBJ whole genome shotgun (WGS) entry which is preliminary data.</text>
</comment>
<gene>
    <name evidence="2" type="ORF">JOC47_002467</name>
</gene>
<evidence type="ECO:0000313" key="2">
    <source>
        <dbReference type="EMBL" id="MBM7557601.1"/>
    </source>
</evidence>
<reference evidence="2" key="1">
    <citation type="submission" date="2021-01" db="EMBL/GenBank/DDBJ databases">
        <title>Genomic Encyclopedia of Type Strains, Phase IV (KMG-IV): sequencing the most valuable type-strain genomes for metagenomic binning, comparative biology and taxonomic classification.</title>
        <authorList>
            <person name="Goeker M."/>
        </authorList>
    </citation>
    <scope>NUCLEOTIDE SEQUENCE</scope>
    <source>
        <strain evidence="2">DSM 23230</strain>
    </source>
</reference>
<dbReference type="EMBL" id="JAFBDQ010000014">
    <property type="protein sequence ID" value="MBM7557601.1"/>
    <property type="molecule type" value="Genomic_DNA"/>
</dbReference>
<dbReference type="InterPro" id="IPR005534">
    <property type="entry name" value="Curli_assmbl/transp-comp_CsgG"/>
</dbReference>
<evidence type="ECO:0000313" key="3">
    <source>
        <dbReference type="Proteomes" id="UP000774000"/>
    </source>
</evidence>
<feature type="chain" id="PRO_5038012933" evidence="1">
    <location>
        <begin position="27"/>
        <end position="293"/>
    </location>
</feature>
<dbReference type="Proteomes" id="UP000774000">
    <property type="component" value="Unassembled WGS sequence"/>
</dbReference>
<evidence type="ECO:0000256" key="1">
    <source>
        <dbReference type="SAM" id="SignalP"/>
    </source>
</evidence>
<keyword evidence="3" id="KW-1185">Reference proteome</keyword>
<keyword evidence="1" id="KW-0732">Signal</keyword>